<organism evidence="2 3">
    <name type="scientific">Erysiphe pulchra</name>
    <dbReference type="NCBI Taxonomy" id="225359"/>
    <lineage>
        <taxon>Eukaryota</taxon>
        <taxon>Fungi</taxon>
        <taxon>Dikarya</taxon>
        <taxon>Ascomycota</taxon>
        <taxon>Pezizomycotina</taxon>
        <taxon>Leotiomycetes</taxon>
        <taxon>Erysiphales</taxon>
        <taxon>Erysiphaceae</taxon>
        <taxon>Erysiphe</taxon>
    </lineage>
</organism>
<evidence type="ECO:0000313" key="3">
    <source>
        <dbReference type="Proteomes" id="UP000237438"/>
    </source>
</evidence>
<protein>
    <submittedName>
        <fullName evidence="2">Uncharacterized protein</fullName>
    </submittedName>
</protein>
<name>A0A2S4PIY7_9PEZI</name>
<dbReference type="OrthoDB" id="4927086at2759"/>
<dbReference type="EMBL" id="PEDP01004997">
    <property type="protein sequence ID" value="POS82012.1"/>
    <property type="molecule type" value="Genomic_DNA"/>
</dbReference>
<comment type="caution">
    <text evidence="2">The sequence shown here is derived from an EMBL/GenBank/DDBJ whole genome shotgun (WGS) entry which is preliminary data.</text>
</comment>
<dbReference type="AlphaFoldDB" id="A0A2S4PIY7"/>
<dbReference type="Proteomes" id="UP000237438">
    <property type="component" value="Unassembled WGS sequence"/>
</dbReference>
<sequence length="213" mass="23023">MPPLRRKKIHSGHLSNPLNSRTTKIVKQNSSNLNVKAIATAIAKTIDTYPGDMAINMITDSEDEYSDAEMDGDPFSSPPPIVDPRNTSTSSLKQTLSQSSQGLNQSIHARPTKNSIPSNGHKKSPRNTNTLQTDRLSTTETNEYAAALLAWQNAGAPHLRRLPPGIAADLKAVMTRCAARVIAGFPGLDELPMKLQNNFPVQKSSQAPNTSVS</sequence>
<reference evidence="2 3" key="1">
    <citation type="submission" date="2017-10" db="EMBL/GenBank/DDBJ databases">
        <title>Development of genomic resources for the powdery mildew, Erysiphe pulchra.</title>
        <authorList>
            <person name="Wadl P.A."/>
            <person name="Mack B.M."/>
            <person name="Moore G."/>
            <person name="Beltz S.B."/>
        </authorList>
    </citation>
    <scope>NUCLEOTIDE SEQUENCE [LARGE SCALE GENOMIC DNA]</scope>
    <source>
        <strain evidence="2">Cflorida</strain>
    </source>
</reference>
<accession>A0A2S4PIY7</accession>
<keyword evidence="3" id="KW-1185">Reference proteome</keyword>
<feature type="compositionally biased region" description="Polar residues" evidence="1">
    <location>
        <begin position="126"/>
        <end position="136"/>
    </location>
</feature>
<feature type="compositionally biased region" description="Polar residues" evidence="1">
    <location>
        <begin position="104"/>
        <end position="118"/>
    </location>
</feature>
<feature type="region of interest" description="Disordered" evidence="1">
    <location>
        <begin position="64"/>
        <end position="136"/>
    </location>
</feature>
<gene>
    <name evidence="2" type="ORF">EPUL_006154</name>
</gene>
<evidence type="ECO:0000313" key="2">
    <source>
        <dbReference type="EMBL" id="POS82012.1"/>
    </source>
</evidence>
<proteinExistence type="predicted"/>
<evidence type="ECO:0000256" key="1">
    <source>
        <dbReference type="SAM" id="MobiDB-lite"/>
    </source>
</evidence>
<feature type="compositionally biased region" description="Low complexity" evidence="1">
    <location>
        <begin position="87"/>
        <end position="103"/>
    </location>
</feature>